<organism evidence="1 2">
    <name type="scientific">Panacagrimonas perspica</name>
    <dbReference type="NCBI Taxonomy" id="381431"/>
    <lineage>
        <taxon>Bacteria</taxon>
        <taxon>Pseudomonadati</taxon>
        <taxon>Pseudomonadota</taxon>
        <taxon>Gammaproteobacteria</taxon>
        <taxon>Nevskiales</taxon>
        <taxon>Nevskiaceae</taxon>
        <taxon>Panacagrimonas</taxon>
    </lineage>
</organism>
<dbReference type="Pfam" id="PF16155">
    <property type="entry name" value="PnbB"/>
    <property type="match status" value="1"/>
</dbReference>
<sequence length="166" mass="18043">MSSDTSQAAFRDLIAEVTRHIAGRPLDTDLQSDLNHWAAADSPLYAKLFDACRQGVAEGWMCSREAGGIRYGRVIKPDPAIDGFSVDVVEMDRIKGPHHVHPEGEIDLVMPLEGEARFNGSPAGWKVYEPGSAHYPTVSDGRALVLYLLPKGAIQFTPGPDDAKTD</sequence>
<dbReference type="InterPro" id="IPR032345">
    <property type="entry name" value="PnbB"/>
</dbReference>
<dbReference type="RefSeq" id="WP_133881592.1">
    <property type="nucleotide sequence ID" value="NZ_MWIN01000010.1"/>
</dbReference>
<comment type="caution">
    <text evidence="1">The sequence shown here is derived from an EMBL/GenBank/DDBJ whole genome shotgun (WGS) entry which is preliminary data.</text>
</comment>
<dbReference type="EMBL" id="SOBT01000009">
    <property type="protein sequence ID" value="TDU28001.1"/>
    <property type="molecule type" value="Genomic_DNA"/>
</dbReference>
<dbReference type="Proteomes" id="UP000295341">
    <property type="component" value="Unassembled WGS sequence"/>
</dbReference>
<dbReference type="AlphaFoldDB" id="A0A4S3K5L9"/>
<name>A0A4S3K5L9_9GAMM</name>
<dbReference type="OrthoDB" id="4467772at2"/>
<keyword evidence="2" id="KW-1185">Reference proteome</keyword>
<evidence type="ECO:0000313" key="2">
    <source>
        <dbReference type="Proteomes" id="UP000295341"/>
    </source>
</evidence>
<reference evidence="1 2" key="1">
    <citation type="submission" date="2019-03" db="EMBL/GenBank/DDBJ databases">
        <title>Genomic Encyclopedia of Type Strains, Phase IV (KMG-IV): sequencing the most valuable type-strain genomes for metagenomic binning, comparative biology and taxonomic classification.</title>
        <authorList>
            <person name="Goeker M."/>
        </authorList>
    </citation>
    <scope>NUCLEOTIDE SEQUENCE [LARGE SCALE GENOMIC DNA]</scope>
    <source>
        <strain evidence="1 2">DSM 26377</strain>
    </source>
</reference>
<gene>
    <name evidence="1" type="ORF">DFR24_2360</name>
</gene>
<proteinExistence type="predicted"/>
<protein>
    <submittedName>
        <fullName evidence="1">Uncharacterized protein DUF4863</fullName>
    </submittedName>
</protein>
<accession>A0A4S3K5L9</accession>
<evidence type="ECO:0000313" key="1">
    <source>
        <dbReference type="EMBL" id="TDU28001.1"/>
    </source>
</evidence>